<dbReference type="Gene3D" id="2.60.40.10">
    <property type="entry name" value="Immunoglobulins"/>
    <property type="match status" value="3"/>
</dbReference>
<feature type="domain" description="Alpha-galactosidase NEW3" evidence="2">
    <location>
        <begin position="268"/>
        <end position="342"/>
    </location>
</feature>
<feature type="transmembrane region" description="Helical" evidence="1">
    <location>
        <begin position="361"/>
        <end position="381"/>
    </location>
</feature>
<dbReference type="InterPro" id="IPR018905">
    <property type="entry name" value="A-galactase_NEW3"/>
</dbReference>
<accession>A0A920C8T2</accession>
<gene>
    <name evidence="3" type="ORF">J2TS6_02090</name>
</gene>
<keyword evidence="1" id="KW-0472">Membrane</keyword>
<dbReference type="Proteomes" id="UP000679779">
    <property type="component" value="Unassembled WGS sequence"/>
</dbReference>
<name>A0A920C8T2_9BACL</name>
<dbReference type="PANTHER" id="PTHR39198:SF1">
    <property type="entry name" value="ALPHA-GALACTOSIDASE NEW3 DOMAIN-CONTAINING PROTEIN"/>
    <property type="match status" value="1"/>
</dbReference>
<dbReference type="InterPro" id="IPR013783">
    <property type="entry name" value="Ig-like_fold"/>
</dbReference>
<evidence type="ECO:0000313" key="4">
    <source>
        <dbReference type="Proteomes" id="UP000679779"/>
    </source>
</evidence>
<reference evidence="3" key="1">
    <citation type="submission" date="2021-03" db="EMBL/GenBank/DDBJ databases">
        <title>Antimicrobial resistance genes in bacteria isolated from Japanese honey, and their potential for conferring macrolide and lincosamide resistance in the American foulbrood pathogen Paenibacillus larvae.</title>
        <authorList>
            <person name="Okamoto M."/>
            <person name="Kumagai M."/>
            <person name="Kanamori H."/>
            <person name="Takamatsu D."/>
        </authorList>
    </citation>
    <scope>NUCLEOTIDE SEQUENCE</scope>
    <source>
        <strain evidence="3">J2TS6</strain>
    </source>
</reference>
<keyword evidence="4" id="KW-1185">Reference proteome</keyword>
<dbReference type="AlphaFoldDB" id="A0A920C8T2"/>
<dbReference type="Pfam" id="PF10633">
    <property type="entry name" value="NPCBM_assoc"/>
    <property type="match status" value="1"/>
</dbReference>
<keyword evidence="1" id="KW-0812">Transmembrane</keyword>
<dbReference type="EMBL" id="BORQ01000001">
    <property type="protein sequence ID" value="GIO29068.1"/>
    <property type="molecule type" value="Genomic_DNA"/>
</dbReference>
<sequence>MTRFLRNIKLTGLILVIALGIGPLLGGISAHAAGGVTLYTSYTSISVPPGESLNYNVELKNDTGSVITAPLSIPDLPQNWTAKMTGDGWDLNEISVLPNSSQTISLAVTVPMQIDKGTYRFTLKAGSLASLPLTVQITEKGTYQTELTTEQANLEGHSDATFTYSVNLQNRTAEKQTYALTSQAEPGWDVTFSADSKQVSSVEVDPGGSKAITVNVKPAENVTKGTFKIPIRAYNQSTDAQLVLEAAISGKYSMELTTPSGLLSTDVKAGGSKTVELVVKNTGTADLTDINLTSSAPSNWEVTFNPKTIDKLAAGKSTTVEAKLTSSDKAIAGDYVTDMTAQASEASSTATFRVAVKGSVLWGWIGVLIILVILGGIYVLIRKYGRR</sequence>
<evidence type="ECO:0000313" key="3">
    <source>
        <dbReference type="EMBL" id="GIO29068.1"/>
    </source>
</evidence>
<keyword evidence="1" id="KW-1133">Transmembrane helix</keyword>
<protein>
    <recommendedName>
        <fullName evidence="2">Alpha-galactosidase NEW3 domain-containing protein</fullName>
    </recommendedName>
</protein>
<evidence type="ECO:0000256" key="1">
    <source>
        <dbReference type="SAM" id="Phobius"/>
    </source>
</evidence>
<organism evidence="3 4">
    <name type="scientific">Paenibacillus albilobatus</name>
    <dbReference type="NCBI Taxonomy" id="2716884"/>
    <lineage>
        <taxon>Bacteria</taxon>
        <taxon>Bacillati</taxon>
        <taxon>Bacillota</taxon>
        <taxon>Bacilli</taxon>
        <taxon>Bacillales</taxon>
        <taxon>Paenibacillaceae</taxon>
        <taxon>Paenibacillus</taxon>
    </lineage>
</organism>
<dbReference type="RefSeq" id="WP_160042003.1">
    <property type="nucleotide sequence ID" value="NZ_BORQ01000001.1"/>
</dbReference>
<dbReference type="PANTHER" id="PTHR39198">
    <property type="entry name" value="HYPOTHETICAL MEMBRANE PROTEIN, CONSERVED"/>
    <property type="match status" value="1"/>
</dbReference>
<comment type="caution">
    <text evidence="3">The sequence shown here is derived from an EMBL/GenBank/DDBJ whole genome shotgun (WGS) entry which is preliminary data.</text>
</comment>
<evidence type="ECO:0000259" key="2">
    <source>
        <dbReference type="Pfam" id="PF10633"/>
    </source>
</evidence>
<proteinExistence type="predicted"/>